<feature type="transmembrane region" description="Helical" evidence="8">
    <location>
        <begin position="191"/>
        <end position="210"/>
    </location>
</feature>
<feature type="transmembrane region" description="Helical" evidence="8">
    <location>
        <begin position="56"/>
        <end position="76"/>
    </location>
</feature>
<keyword evidence="11" id="KW-1185">Reference proteome</keyword>
<evidence type="ECO:0000256" key="2">
    <source>
        <dbReference type="ARBA" id="ARBA00005551"/>
    </source>
</evidence>
<dbReference type="GO" id="GO:1902600">
    <property type="term" value="P:proton transmembrane transport"/>
    <property type="evidence" value="ECO:0007669"/>
    <property type="project" value="InterPro"/>
</dbReference>
<feature type="transmembrane region" description="Helical" evidence="8">
    <location>
        <begin position="500"/>
        <end position="521"/>
    </location>
</feature>
<feature type="transmembrane region" description="Helical" evidence="8">
    <location>
        <begin position="120"/>
        <end position="138"/>
    </location>
</feature>
<dbReference type="Pfam" id="PF02080">
    <property type="entry name" value="TrkA_C"/>
    <property type="match status" value="2"/>
</dbReference>
<evidence type="ECO:0000256" key="7">
    <source>
        <dbReference type="ARBA" id="ARBA00023136"/>
    </source>
</evidence>
<dbReference type="RefSeq" id="WP_116847956.1">
    <property type="nucleotide sequence ID" value="NZ_QTJU01000004.1"/>
</dbReference>
<accession>A0A3E1NIX2</accession>
<dbReference type="Gene3D" id="1.20.1530.20">
    <property type="match status" value="1"/>
</dbReference>
<name>A0A3E1NIX2_9BACT</name>
<evidence type="ECO:0000313" key="10">
    <source>
        <dbReference type="EMBL" id="RFM27880.1"/>
    </source>
</evidence>
<dbReference type="AlphaFoldDB" id="A0A3E1NIX2"/>
<evidence type="ECO:0000259" key="9">
    <source>
        <dbReference type="PROSITE" id="PS51202"/>
    </source>
</evidence>
<dbReference type="EMBL" id="QTJU01000004">
    <property type="protein sequence ID" value="RFM27880.1"/>
    <property type="molecule type" value="Genomic_DNA"/>
</dbReference>
<feature type="transmembrane region" description="Helical" evidence="8">
    <location>
        <begin position="274"/>
        <end position="293"/>
    </location>
</feature>
<dbReference type="GO" id="GO:0015297">
    <property type="term" value="F:antiporter activity"/>
    <property type="evidence" value="ECO:0007669"/>
    <property type="project" value="InterPro"/>
</dbReference>
<feature type="transmembrane region" description="Helical" evidence="8">
    <location>
        <begin position="527"/>
        <end position="546"/>
    </location>
</feature>
<reference evidence="10 11" key="1">
    <citation type="submission" date="2018-08" db="EMBL/GenBank/DDBJ databases">
        <title>Chitinophagaceae sp. K23C18032701, a novel bacterium isolated from forest soil.</title>
        <authorList>
            <person name="Wang C."/>
        </authorList>
    </citation>
    <scope>NUCLEOTIDE SEQUENCE [LARGE SCALE GENOMIC DNA]</scope>
    <source>
        <strain evidence="10 11">K23C18032701</strain>
    </source>
</reference>
<sequence length="750" mass="82104">MAHLPHLIEDLALILVAAGLVTLLFKWLKQPLVLGYIVAGLLVGSHISFVPTVSDVANINTLAEIGVIFLLFSLGLEFSFKKLVRVGGTAGVTAIVEIAGMLLLGYGAGRLMGWSGMDSIFLGGILSVSSTTIIIRAFEELGVKSQQFAGLVFGVLIVEDLVAILILVLLSTLAVSRDFAGGDLLVTVLKLLFFLVLWFVSGIFLLPSFLRFTRKLMSEETLLIVALALCLGMVVLATHAGFSPALGAFVMGSILAETTLAERIEHLVKPVKDLFAAVFFVSVGILIDPGAIAAHKGPVIILTLLTIFGKLISTMLGALLSGQPLKQSIQAGMSLAQIGEFSFIIATLGITLKVTSSFLYPIAVAISAITTFTTPYFIRWSEPVYNRINSWLPARVRDSLNKYASGTQQIRAENKWKVVLKAYSTIIVINGIVAVAIILLALRFLAPLLQQKIAQPWLANTITLVIALVAMVPFLWGMVAKRPESSAYVDLWLDKKYNRGPLVIIEIVRNLIAIALLGGLVDGLFSSGIALLVVVPVMAGMLFVFYRRLHHYYHRIEKRFLRNLHARERAAAAVSKPNESLTPWDAHLADFEIHADAPFTGNTLESLAWREQYGINIAFIKRGERIIYAPSRYEKLFPYDAIGVIGTDEQMQRFRKIIDTVPAEQPAADIENIVLQTIVVDEITRLKGKTIRASGIREKTNGLVVGIERNGEHLLNPASDTEFQWSDVIWIVGDRRLITAYKKGSSVGKQ</sequence>
<evidence type="ECO:0000313" key="11">
    <source>
        <dbReference type="Proteomes" id="UP000261284"/>
    </source>
</evidence>
<dbReference type="OrthoDB" id="9781411at2"/>
<dbReference type="InterPro" id="IPR006153">
    <property type="entry name" value="Cation/H_exchanger_TM"/>
</dbReference>
<dbReference type="SUPFAM" id="SSF116726">
    <property type="entry name" value="TrkA C-terminal domain-like"/>
    <property type="match status" value="2"/>
</dbReference>
<evidence type="ECO:0000256" key="1">
    <source>
        <dbReference type="ARBA" id="ARBA00004141"/>
    </source>
</evidence>
<feature type="transmembrane region" description="Helical" evidence="8">
    <location>
        <begin position="83"/>
        <end position="108"/>
    </location>
</feature>
<keyword evidence="7 8" id="KW-0472">Membrane</keyword>
<evidence type="ECO:0000256" key="3">
    <source>
        <dbReference type="ARBA" id="ARBA00022448"/>
    </source>
</evidence>
<feature type="transmembrane region" description="Helical" evidence="8">
    <location>
        <begin position="457"/>
        <end position="479"/>
    </location>
</feature>
<keyword evidence="5 8" id="KW-0812">Transmembrane</keyword>
<feature type="domain" description="RCK C-terminal" evidence="9">
    <location>
        <begin position="661"/>
        <end position="747"/>
    </location>
</feature>
<dbReference type="InterPro" id="IPR038770">
    <property type="entry name" value="Na+/solute_symporter_sf"/>
</dbReference>
<dbReference type="GO" id="GO:0006813">
    <property type="term" value="P:potassium ion transport"/>
    <property type="evidence" value="ECO:0007669"/>
    <property type="project" value="UniProtKB-KW"/>
</dbReference>
<dbReference type="Gene3D" id="3.30.70.1450">
    <property type="entry name" value="Regulator of K+ conductance, C-terminal domain"/>
    <property type="match status" value="2"/>
</dbReference>
<dbReference type="GO" id="GO:0008324">
    <property type="term" value="F:monoatomic cation transmembrane transporter activity"/>
    <property type="evidence" value="ECO:0007669"/>
    <property type="project" value="InterPro"/>
</dbReference>
<comment type="subcellular location">
    <subcellularLocation>
        <location evidence="1">Membrane</location>
        <topology evidence="1">Multi-pass membrane protein</topology>
    </subcellularLocation>
</comment>
<keyword evidence="3" id="KW-0813">Transport</keyword>
<protein>
    <submittedName>
        <fullName evidence="10">Sodium:proton antiporter</fullName>
    </submittedName>
</protein>
<comment type="caution">
    <text evidence="10">The sequence shown here is derived from an EMBL/GenBank/DDBJ whole genome shotgun (WGS) entry which is preliminary data.</text>
</comment>
<evidence type="ECO:0000256" key="5">
    <source>
        <dbReference type="ARBA" id="ARBA00022692"/>
    </source>
</evidence>
<keyword evidence="4" id="KW-0406">Ion transport</keyword>
<keyword evidence="6 8" id="KW-1133">Transmembrane helix</keyword>
<dbReference type="PANTHER" id="PTHR42751">
    <property type="entry name" value="SODIUM/HYDROGEN EXCHANGER FAMILY/TRKA DOMAIN PROTEIN"/>
    <property type="match status" value="1"/>
</dbReference>
<dbReference type="Pfam" id="PF00999">
    <property type="entry name" value="Na_H_Exchanger"/>
    <property type="match status" value="1"/>
</dbReference>
<gene>
    <name evidence="10" type="ORF">DXN05_14400</name>
</gene>
<proteinExistence type="inferred from homology"/>
<feature type="transmembrane region" description="Helical" evidence="8">
    <location>
        <begin position="418"/>
        <end position="445"/>
    </location>
</feature>
<dbReference type="GO" id="GO:0016020">
    <property type="term" value="C:membrane"/>
    <property type="evidence" value="ECO:0007669"/>
    <property type="project" value="UniProtKB-SubCell"/>
</dbReference>
<feature type="transmembrane region" description="Helical" evidence="8">
    <location>
        <begin position="358"/>
        <end position="378"/>
    </location>
</feature>
<evidence type="ECO:0000256" key="4">
    <source>
        <dbReference type="ARBA" id="ARBA00022538"/>
    </source>
</evidence>
<feature type="transmembrane region" description="Helical" evidence="8">
    <location>
        <begin position="6"/>
        <end position="25"/>
    </location>
</feature>
<feature type="transmembrane region" description="Helical" evidence="8">
    <location>
        <begin position="32"/>
        <end position="50"/>
    </location>
</feature>
<dbReference type="InterPro" id="IPR006037">
    <property type="entry name" value="RCK_C"/>
</dbReference>
<feature type="transmembrane region" description="Helical" evidence="8">
    <location>
        <begin position="150"/>
        <end position="171"/>
    </location>
</feature>
<dbReference type="Proteomes" id="UP000261284">
    <property type="component" value="Unassembled WGS sequence"/>
</dbReference>
<organism evidence="10 11">
    <name type="scientific">Deminuibacter soli</name>
    <dbReference type="NCBI Taxonomy" id="2291815"/>
    <lineage>
        <taxon>Bacteria</taxon>
        <taxon>Pseudomonadati</taxon>
        <taxon>Bacteroidota</taxon>
        <taxon>Chitinophagia</taxon>
        <taxon>Chitinophagales</taxon>
        <taxon>Chitinophagaceae</taxon>
        <taxon>Deminuibacter</taxon>
    </lineage>
</organism>
<evidence type="ECO:0000256" key="8">
    <source>
        <dbReference type="SAM" id="Phobius"/>
    </source>
</evidence>
<dbReference type="PROSITE" id="PS51202">
    <property type="entry name" value="RCK_C"/>
    <property type="match status" value="2"/>
</dbReference>
<feature type="transmembrane region" description="Helical" evidence="8">
    <location>
        <begin position="299"/>
        <end position="320"/>
    </location>
</feature>
<comment type="similarity">
    <text evidence="2">Belongs to the monovalent cation:proton antiporter 2 (CPA2) transporter (TC 2.A.37) family.</text>
</comment>
<dbReference type="InterPro" id="IPR036721">
    <property type="entry name" value="RCK_C_sf"/>
</dbReference>
<keyword evidence="4" id="KW-0633">Potassium transport</keyword>
<feature type="domain" description="RCK C-terminal" evidence="9">
    <location>
        <begin position="576"/>
        <end position="660"/>
    </location>
</feature>
<evidence type="ECO:0000256" key="6">
    <source>
        <dbReference type="ARBA" id="ARBA00022989"/>
    </source>
</evidence>
<dbReference type="PANTHER" id="PTHR42751:SF3">
    <property type="entry name" value="SODIUM_GLUTAMATE SYMPORTER"/>
    <property type="match status" value="1"/>
</dbReference>
<feature type="transmembrane region" description="Helical" evidence="8">
    <location>
        <begin position="222"/>
        <end position="239"/>
    </location>
</feature>
<keyword evidence="4" id="KW-0630">Potassium</keyword>